<accession>A0A9D8KIS5</accession>
<dbReference type="InterPro" id="IPR012677">
    <property type="entry name" value="Nucleotide-bd_a/b_plait_sf"/>
</dbReference>
<sequence length="89" mass="10061">MQGKKLFVGNLKYSVTAGELEDLFSKYGEVVEAKVIEGRGFGFVEMSDQSEAEKAKEELNGTDFVGRTLNIDEARPPRSRDRGRNNQRY</sequence>
<dbReference type="InterPro" id="IPR050502">
    <property type="entry name" value="Euk_RNA-bind_prot"/>
</dbReference>
<organism evidence="4 5">
    <name type="scientific">Candidatus Zymogenus saltonus</name>
    <dbReference type="NCBI Taxonomy" id="2844893"/>
    <lineage>
        <taxon>Bacteria</taxon>
        <taxon>Deltaproteobacteria</taxon>
        <taxon>Candidatus Zymogenia</taxon>
        <taxon>Candidatus Zymogeniales</taxon>
        <taxon>Candidatus Zymogenaceae</taxon>
        <taxon>Candidatus Zymogenus</taxon>
    </lineage>
</organism>
<feature type="region of interest" description="Disordered" evidence="2">
    <location>
        <begin position="68"/>
        <end position="89"/>
    </location>
</feature>
<dbReference type="GO" id="GO:0003729">
    <property type="term" value="F:mRNA binding"/>
    <property type="evidence" value="ECO:0007669"/>
    <property type="project" value="TreeGrafter"/>
</dbReference>
<evidence type="ECO:0000259" key="3">
    <source>
        <dbReference type="PROSITE" id="PS50102"/>
    </source>
</evidence>
<dbReference type="AlphaFoldDB" id="A0A9D8KIS5"/>
<proteinExistence type="predicted"/>
<dbReference type="Pfam" id="PF00076">
    <property type="entry name" value="RRM_1"/>
    <property type="match status" value="1"/>
</dbReference>
<feature type="compositionally biased region" description="Basic and acidic residues" evidence="2">
    <location>
        <begin position="70"/>
        <end position="89"/>
    </location>
</feature>
<dbReference type="PANTHER" id="PTHR48025:SF1">
    <property type="entry name" value="RRM DOMAIN-CONTAINING PROTEIN"/>
    <property type="match status" value="1"/>
</dbReference>
<name>A0A9D8KIS5_9DELT</name>
<dbReference type="PROSITE" id="PS50102">
    <property type="entry name" value="RRM"/>
    <property type="match status" value="1"/>
</dbReference>
<feature type="domain" description="RRM" evidence="3">
    <location>
        <begin position="4"/>
        <end position="76"/>
    </location>
</feature>
<evidence type="ECO:0000256" key="2">
    <source>
        <dbReference type="SAM" id="MobiDB-lite"/>
    </source>
</evidence>
<dbReference type="InterPro" id="IPR035979">
    <property type="entry name" value="RBD_domain_sf"/>
</dbReference>
<keyword evidence="1" id="KW-0694">RNA-binding</keyword>
<gene>
    <name evidence="4" type="ORF">JW984_15435</name>
</gene>
<reference evidence="4" key="1">
    <citation type="journal article" date="2021" name="Environ. Microbiol.">
        <title>Genomic characterization of three novel Desulfobacterota classes expand the metabolic and phylogenetic diversity of the phylum.</title>
        <authorList>
            <person name="Murphy C.L."/>
            <person name="Biggerstaff J."/>
            <person name="Eichhorn A."/>
            <person name="Ewing E."/>
            <person name="Shahan R."/>
            <person name="Soriano D."/>
            <person name="Stewart S."/>
            <person name="VanMol K."/>
            <person name="Walker R."/>
            <person name="Walters P."/>
            <person name="Elshahed M.S."/>
            <person name="Youssef N.H."/>
        </authorList>
    </citation>
    <scope>NUCLEOTIDE SEQUENCE</scope>
    <source>
        <strain evidence="4">Zod_Metabat.24</strain>
    </source>
</reference>
<evidence type="ECO:0000313" key="4">
    <source>
        <dbReference type="EMBL" id="MBN1574589.1"/>
    </source>
</evidence>
<dbReference type="InterPro" id="IPR000504">
    <property type="entry name" value="RRM_dom"/>
</dbReference>
<dbReference type="Proteomes" id="UP000809273">
    <property type="component" value="Unassembled WGS sequence"/>
</dbReference>
<reference evidence="4" key="2">
    <citation type="submission" date="2021-01" db="EMBL/GenBank/DDBJ databases">
        <authorList>
            <person name="Hahn C.R."/>
            <person name="Youssef N.H."/>
            <person name="Elshahed M."/>
        </authorList>
    </citation>
    <scope>NUCLEOTIDE SEQUENCE</scope>
    <source>
        <strain evidence="4">Zod_Metabat.24</strain>
    </source>
</reference>
<comment type="caution">
    <text evidence="4">The sequence shown here is derived from an EMBL/GenBank/DDBJ whole genome shotgun (WGS) entry which is preliminary data.</text>
</comment>
<dbReference type="PANTHER" id="PTHR48025">
    <property type="entry name" value="OS02G0815200 PROTEIN"/>
    <property type="match status" value="1"/>
</dbReference>
<evidence type="ECO:0000256" key="1">
    <source>
        <dbReference type="ARBA" id="ARBA00022884"/>
    </source>
</evidence>
<evidence type="ECO:0000313" key="5">
    <source>
        <dbReference type="Proteomes" id="UP000809273"/>
    </source>
</evidence>
<dbReference type="SMART" id="SM00360">
    <property type="entry name" value="RRM"/>
    <property type="match status" value="1"/>
</dbReference>
<dbReference type="Gene3D" id="3.30.70.330">
    <property type="match status" value="1"/>
</dbReference>
<protein>
    <submittedName>
        <fullName evidence="4">RNA-binding protein</fullName>
    </submittedName>
</protein>
<dbReference type="EMBL" id="JAFGIX010000084">
    <property type="protein sequence ID" value="MBN1574589.1"/>
    <property type="molecule type" value="Genomic_DNA"/>
</dbReference>
<dbReference type="SUPFAM" id="SSF54928">
    <property type="entry name" value="RNA-binding domain, RBD"/>
    <property type="match status" value="1"/>
</dbReference>